<comment type="subcellular location">
    <subcellularLocation>
        <location evidence="1">Cell membrane</location>
        <topology evidence="1">Multi-pass membrane protein</topology>
    </subcellularLocation>
</comment>
<dbReference type="EMBL" id="BMER01000006">
    <property type="protein sequence ID" value="GGH02092.1"/>
    <property type="molecule type" value="Genomic_DNA"/>
</dbReference>
<reference evidence="8" key="2">
    <citation type="submission" date="2020-09" db="EMBL/GenBank/DDBJ databases">
        <authorList>
            <person name="Sun Q."/>
            <person name="Zhou Y."/>
        </authorList>
    </citation>
    <scope>NUCLEOTIDE SEQUENCE</scope>
    <source>
        <strain evidence="8">CGMCC 1.12195</strain>
    </source>
</reference>
<dbReference type="GO" id="GO:0005886">
    <property type="term" value="C:plasma membrane"/>
    <property type="evidence" value="ECO:0007669"/>
    <property type="project" value="UniProtKB-SubCell"/>
</dbReference>
<sequence>MMLIKRKMKLEYHIQSDRVHTIAYTFFRVLSGLLLMINGWSKWLALPDASLDFPDPLGIGSTFSIYLAIFSELICGLALVLGLMTRIASIPIVITFVVAVFLVHGNDPFDVKQTAMLYLIASVYIIVQGSGRFSLDELIKSLDKGRTAQ</sequence>
<protein>
    <recommendedName>
        <fullName evidence="10">Oxidoreductase</fullName>
    </recommendedName>
</protein>
<dbReference type="PANTHER" id="PTHR33452:SF1">
    <property type="entry name" value="INNER MEMBRANE PROTEIN YPHA-RELATED"/>
    <property type="match status" value="1"/>
</dbReference>
<feature type="transmembrane region" description="Helical" evidence="7">
    <location>
        <begin position="61"/>
        <end position="80"/>
    </location>
</feature>
<accession>A0A917I2F5</accession>
<evidence type="ECO:0000256" key="7">
    <source>
        <dbReference type="SAM" id="Phobius"/>
    </source>
</evidence>
<evidence type="ECO:0000256" key="2">
    <source>
        <dbReference type="ARBA" id="ARBA00006679"/>
    </source>
</evidence>
<evidence type="ECO:0000313" key="8">
    <source>
        <dbReference type="EMBL" id="GGH02092.1"/>
    </source>
</evidence>
<feature type="transmembrane region" description="Helical" evidence="7">
    <location>
        <begin position="87"/>
        <end position="104"/>
    </location>
</feature>
<keyword evidence="9" id="KW-1185">Reference proteome</keyword>
<evidence type="ECO:0000256" key="1">
    <source>
        <dbReference type="ARBA" id="ARBA00004651"/>
    </source>
</evidence>
<feature type="transmembrane region" description="Helical" evidence="7">
    <location>
        <begin position="116"/>
        <end position="135"/>
    </location>
</feature>
<dbReference type="AlphaFoldDB" id="A0A917I2F5"/>
<evidence type="ECO:0000256" key="4">
    <source>
        <dbReference type="ARBA" id="ARBA00022692"/>
    </source>
</evidence>
<dbReference type="Pfam" id="PF07681">
    <property type="entry name" value="DoxX"/>
    <property type="match status" value="1"/>
</dbReference>
<evidence type="ECO:0000256" key="5">
    <source>
        <dbReference type="ARBA" id="ARBA00022989"/>
    </source>
</evidence>
<dbReference type="InterPro" id="IPR032808">
    <property type="entry name" value="DoxX"/>
</dbReference>
<proteinExistence type="inferred from homology"/>
<keyword evidence="4 7" id="KW-0812">Transmembrane</keyword>
<comment type="caution">
    <text evidence="8">The sequence shown here is derived from an EMBL/GenBank/DDBJ whole genome shotgun (WGS) entry which is preliminary data.</text>
</comment>
<evidence type="ECO:0008006" key="10">
    <source>
        <dbReference type="Google" id="ProtNLM"/>
    </source>
</evidence>
<dbReference type="Proteomes" id="UP000660862">
    <property type="component" value="Unassembled WGS sequence"/>
</dbReference>
<comment type="similarity">
    <text evidence="2">Belongs to the DoxX family.</text>
</comment>
<organism evidence="8 9">
    <name type="scientific">Parapedobacter pyrenivorans</name>
    <dbReference type="NCBI Taxonomy" id="1305674"/>
    <lineage>
        <taxon>Bacteria</taxon>
        <taxon>Pseudomonadati</taxon>
        <taxon>Bacteroidota</taxon>
        <taxon>Sphingobacteriia</taxon>
        <taxon>Sphingobacteriales</taxon>
        <taxon>Sphingobacteriaceae</taxon>
        <taxon>Parapedobacter</taxon>
    </lineage>
</organism>
<name>A0A917I2F5_9SPHI</name>
<keyword evidence="5 7" id="KW-1133">Transmembrane helix</keyword>
<keyword evidence="6 7" id="KW-0472">Membrane</keyword>
<feature type="transmembrane region" description="Helical" evidence="7">
    <location>
        <begin position="21"/>
        <end position="41"/>
    </location>
</feature>
<dbReference type="PANTHER" id="PTHR33452">
    <property type="entry name" value="OXIDOREDUCTASE CATD-RELATED"/>
    <property type="match status" value="1"/>
</dbReference>
<reference evidence="8" key="1">
    <citation type="journal article" date="2014" name="Int. J. Syst. Evol. Microbiol.">
        <title>Complete genome sequence of Corynebacterium casei LMG S-19264T (=DSM 44701T), isolated from a smear-ripened cheese.</title>
        <authorList>
            <consortium name="US DOE Joint Genome Institute (JGI-PGF)"/>
            <person name="Walter F."/>
            <person name="Albersmeier A."/>
            <person name="Kalinowski J."/>
            <person name="Ruckert C."/>
        </authorList>
    </citation>
    <scope>NUCLEOTIDE SEQUENCE</scope>
    <source>
        <strain evidence="8">CGMCC 1.12195</strain>
    </source>
</reference>
<evidence type="ECO:0000256" key="3">
    <source>
        <dbReference type="ARBA" id="ARBA00022475"/>
    </source>
</evidence>
<gene>
    <name evidence="8" type="ORF">GCM10007415_42780</name>
</gene>
<evidence type="ECO:0000256" key="6">
    <source>
        <dbReference type="ARBA" id="ARBA00023136"/>
    </source>
</evidence>
<keyword evidence="3" id="KW-1003">Cell membrane</keyword>
<evidence type="ECO:0000313" key="9">
    <source>
        <dbReference type="Proteomes" id="UP000660862"/>
    </source>
</evidence>
<dbReference type="InterPro" id="IPR051907">
    <property type="entry name" value="DoxX-like_oxidoreductase"/>
</dbReference>